<dbReference type="Gene3D" id="3.30.420.40">
    <property type="match status" value="2"/>
</dbReference>
<keyword evidence="3" id="KW-1185">Reference proteome</keyword>
<sequence length="260" mass="28275">MAELTIDVGSETALFLFSEAGSTEQYKIPTGEGFSLDDLNQQIADLESDYQLQDYRLALAFPGMVRDHSLVSCKHLPGLAGQNLQKLHTKGTLEVVCNDVQAAMHAVTSNKYACELLVMCSEGMGLALSIHGKVFTGANGLAGDLGNCWVMTESGEFTLEQMASGESIRQRRLRNPVELYRSGAYLGMGIAWAINLFNPQHLWLAGSTIANADYYKGCVANIREMVSPAMSGMCQISRVDDSETLVCRGLMAMLSELNNT</sequence>
<evidence type="ECO:0000313" key="2">
    <source>
        <dbReference type="EMBL" id="QUN05087.1"/>
    </source>
</evidence>
<dbReference type="Pfam" id="PF00480">
    <property type="entry name" value="ROK"/>
    <property type="match status" value="1"/>
</dbReference>
<dbReference type="InterPro" id="IPR000600">
    <property type="entry name" value="ROK"/>
</dbReference>
<organism evidence="2 3">
    <name type="scientific">Shewanella yunxiaonensis</name>
    <dbReference type="NCBI Taxonomy" id="2829809"/>
    <lineage>
        <taxon>Bacteria</taxon>
        <taxon>Pseudomonadati</taxon>
        <taxon>Pseudomonadota</taxon>
        <taxon>Gammaproteobacteria</taxon>
        <taxon>Alteromonadales</taxon>
        <taxon>Shewanellaceae</taxon>
        <taxon>Shewanella</taxon>
    </lineage>
</organism>
<accession>A0ABX7YQU0</accession>
<protein>
    <submittedName>
        <fullName evidence="2">ROK family protein</fullName>
    </submittedName>
</protein>
<evidence type="ECO:0000256" key="1">
    <source>
        <dbReference type="ARBA" id="ARBA00006479"/>
    </source>
</evidence>
<dbReference type="Proteomes" id="UP000679575">
    <property type="component" value="Chromosome"/>
</dbReference>
<dbReference type="InterPro" id="IPR043129">
    <property type="entry name" value="ATPase_NBD"/>
</dbReference>
<dbReference type="EMBL" id="CP073587">
    <property type="protein sequence ID" value="QUN05087.1"/>
    <property type="molecule type" value="Genomic_DNA"/>
</dbReference>
<comment type="similarity">
    <text evidence="1">Belongs to the ROK (NagC/XylR) family.</text>
</comment>
<dbReference type="PANTHER" id="PTHR18964:SF149">
    <property type="entry name" value="BIFUNCTIONAL UDP-N-ACETYLGLUCOSAMINE 2-EPIMERASE_N-ACETYLMANNOSAMINE KINASE"/>
    <property type="match status" value="1"/>
</dbReference>
<gene>
    <name evidence="2" type="ORF">KDN34_12805</name>
</gene>
<dbReference type="CDD" id="cd23763">
    <property type="entry name" value="ASKHA_ATPase_ROK"/>
    <property type="match status" value="1"/>
</dbReference>
<reference evidence="2 3" key="1">
    <citation type="submission" date="2021-04" db="EMBL/GenBank/DDBJ databases">
        <title>Novel species identification of genus Shewanella.</title>
        <authorList>
            <person name="Liu G."/>
        </authorList>
    </citation>
    <scope>NUCLEOTIDE SEQUENCE [LARGE SCALE GENOMIC DNA]</scope>
    <source>
        <strain evidence="2 3">FJAT-54481</strain>
    </source>
</reference>
<dbReference type="RefSeq" id="WP_212594137.1">
    <property type="nucleotide sequence ID" value="NZ_CP073587.1"/>
</dbReference>
<dbReference type="SUPFAM" id="SSF53067">
    <property type="entry name" value="Actin-like ATPase domain"/>
    <property type="match status" value="1"/>
</dbReference>
<proteinExistence type="inferred from homology"/>
<evidence type="ECO:0000313" key="3">
    <source>
        <dbReference type="Proteomes" id="UP000679575"/>
    </source>
</evidence>
<name>A0ABX7YQU0_9GAMM</name>
<dbReference type="PANTHER" id="PTHR18964">
    <property type="entry name" value="ROK (REPRESSOR, ORF, KINASE) FAMILY"/>
    <property type="match status" value="1"/>
</dbReference>